<keyword evidence="3" id="KW-0328">Glycosyltransferase</keyword>
<dbReference type="SUPFAM" id="SSF53756">
    <property type="entry name" value="UDP-Glycosyltransferase/glycogen phosphorylase"/>
    <property type="match status" value="1"/>
</dbReference>
<dbReference type="EMBL" id="UXUI01010033">
    <property type="protein sequence ID" value="VDD94663.1"/>
    <property type="molecule type" value="Genomic_DNA"/>
</dbReference>
<accession>A0A0N4VGW8</accession>
<keyword evidence="7" id="KW-1185">Reference proteome</keyword>
<reference evidence="6 7" key="2">
    <citation type="submission" date="2018-10" db="EMBL/GenBank/DDBJ databases">
        <authorList>
            <consortium name="Pathogen Informatics"/>
        </authorList>
    </citation>
    <scope>NUCLEOTIDE SEQUENCE [LARGE SCALE GENOMIC DNA]</scope>
</reference>
<dbReference type="Gene3D" id="3.40.50.2000">
    <property type="entry name" value="Glycogen Phosphorylase B"/>
    <property type="match status" value="1"/>
</dbReference>
<dbReference type="InterPro" id="IPR050271">
    <property type="entry name" value="UDP-glycosyltransferase"/>
</dbReference>
<evidence type="ECO:0000256" key="1">
    <source>
        <dbReference type="ARBA" id="ARBA00009995"/>
    </source>
</evidence>
<reference evidence="8" key="1">
    <citation type="submission" date="2017-02" db="UniProtKB">
        <authorList>
            <consortium name="WormBaseParasite"/>
        </authorList>
    </citation>
    <scope>IDENTIFICATION</scope>
</reference>
<evidence type="ECO:0000313" key="7">
    <source>
        <dbReference type="Proteomes" id="UP000274131"/>
    </source>
</evidence>
<dbReference type="AlphaFoldDB" id="A0A0N4VGW8"/>
<dbReference type="GO" id="GO:0015020">
    <property type="term" value="F:glucuronosyltransferase activity"/>
    <property type="evidence" value="ECO:0007669"/>
    <property type="project" value="UniProtKB-EC"/>
</dbReference>
<evidence type="ECO:0000256" key="4">
    <source>
        <dbReference type="ARBA" id="ARBA00022679"/>
    </source>
</evidence>
<dbReference type="STRING" id="51028.A0A0N4VGW8"/>
<proteinExistence type="inferred from homology"/>
<comment type="catalytic activity">
    <reaction evidence="5">
        <text>glucuronate acceptor + UDP-alpha-D-glucuronate = acceptor beta-D-glucuronoside + UDP + H(+)</text>
        <dbReference type="Rhea" id="RHEA:21032"/>
        <dbReference type="ChEBI" id="CHEBI:15378"/>
        <dbReference type="ChEBI" id="CHEBI:58052"/>
        <dbReference type="ChEBI" id="CHEBI:58223"/>
        <dbReference type="ChEBI" id="CHEBI:132367"/>
        <dbReference type="ChEBI" id="CHEBI:132368"/>
        <dbReference type="EC" id="2.4.1.17"/>
    </reaction>
</comment>
<protein>
    <recommendedName>
        <fullName evidence="2">glucuronosyltransferase</fullName>
        <ecNumber evidence="2">2.4.1.17</ecNumber>
    </recommendedName>
</protein>
<name>A0A0N4VGW8_ENTVE</name>
<evidence type="ECO:0000313" key="8">
    <source>
        <dbReference type="WBParaSite" id="EVEC_0001005701-mRNA-1"/>
    </source>
</evidence>
<comment type="similarity">
    <text evidence="1">Belongs to the UDP-glycosyltransferase family.</text>
</comment>
<evidence type="ECO:0000256" key="3">
    <source>
        <dbReference type="ARBA" id="ARBA00022676"/>
    </source>
</evidence>
<evidence type="ECO:0000256" key="2">
    <source>
        <dbReference type="ARBA" id="ARBA00012544"/>
    </source>
</evidence>
<evidence type="ECO:0000256" key="5">
    <source>
        <dbReference type="ARBA" id="ARBA00047475"/>
    </source>
</evidence>
<keyword evidence="4" id="KW-0808">Transferase</keyword>
<dbReference type="Pfam" id="PF00201">
    <property type="entry name" value="UDPGT"/>
    <property type="match status" value="1"/>
</dbReference>
<dbReference type="PANTHER" id="PTHR48043">
    <property type="entry name" value="EG:EG0003.4 PROTEIN-RELATED"/>
    <property type="match status" value="1"/>
</dbReference>
<evidence type="ECO:0000313" key="6">
    <source>
        <dbReference type="EMBL" id="VDD94663.1"/>
    </source>
</evidence>
<organism evidence="8">
    <name type="scientific">Enterobius vermicularis</name>
    <name type="common">Human pinworm</name>
    <dbReference type="NCBI Taxonomy" id="51028"/>
    <lineage>
        <taxon>Eukaryota</taxon>
        <taxon>Metazoa</taxon>
        <taxon>Ecdysozoa</taxon>
        <taxon>Nematoda</taxon>
        <taxon>Chromadorea</taxon>
        <taxon>Rhabditida</taxon>
        <taxon>Spirurina</taxon>
        <taxon>Oxyuridomorpha</taxon>
        <taxon>Oxyuroidea</taxon>
        <taxon>Oxyuridae</taxon>
        <taxon>Enterobius</taxon>
    </lineage>
</organism>
<dbReference type="Proteomes" id="UP000274131">
    <property type="component" value="Unassembled WGS sequence"/>
</dbReference>
<dbReference type="OrthoDB" id="5835829at2759"/>
<dbReference type="WBParaSite" id="EVEC_0001005701-mRNA-1">
    <property type="protein sequence ID" value="EVEC_0001005701-mRNA-1"/>
    <property type="gene ID" value="EVEC_0001005701"/>
</dbReference>
<sequence length="204" mass="23248">MPDFLFDLFLDTLGNLSYTVIWQTNSEARNYLKNRTVPPNVILSPWVPLKILLAHPNLLYFISHGGINTVNELLYFGVPVIGVPLQGDQVSNIQRLIDLGSGISERARNLWIGGLAASIKEMEDNLEKYSTRAKKIGAMAVDQRILYRDAEGFWLRWAAKHGATLRQPGRKYFDFFYRSTFEYLAGREILTLFSTILLLVCAVY</sequence>
<dbReference type="CDD" id="cd03784">
    <property type="entry name" value="GT1_Gtf-like"/>
    <property type="match status" value="1"/>
</dbReference>
<gene>
    <name evidence="6" type="ORF">EVEC_LOCUS9414</name>
</gene>
<dbReference type="EC" id="2.4.1.17" evidence="2"/>
<dbReference type="InterPro" id="IPR002213">
    <property type="entry name" value="UDP_glucos_trans"/>
</dbReference>
<dbReference type="PANTHER" id="PTHR48043:SF68">
    <property type="entry name" value="GLUCURONOSYLTRANSFERASE"/>
    <property type="match status" value="1"/>
</dbReference>